<dbReference type="EMBL" id="JANAVZ010000007">
    <property type="protein sequence ID" value="MCT4333925.1"/>
    <property type="molecule type" value="Genomic_DNA"/>
</dbReference>
<proteinExistence type="inferred from homology"/>
<comment type="similarity">
    <text evidence="1">Belongs to the peptidase S58 family.</text>
</comment>
<dbReference type="Pfam" id="PF03576">
    <property type="entry name" value="Peptidase_S58"/>
    <property type="match status" value="1"/>
</dbReference>
<evidence type="ECO:0000313" key="2">
    <source>
        <dbReference type="EMBL" id="MCT4333925.1"/>
    </source>
</evidence>
<name>A0ABT2KBL1_9RHOB</name>
<dbReference type="PANTHER" id="PTHR36512:SF3">
    <property type="entry name" value="BLR5678 PROTEIN"/>
    <property type="match status" value="1"/>
</dbReference>
<protein>
    <submittedName>
        <fullName evidence="2">P1 family peptidase</fullName>
    </submittedName>
</protein>
<dbReference type="InterPro" id="IPR016117">
    <property type="entry name" value="ArgJ-like_dom_sf"/>
</dbReference>
<sequence length="330" mass="32889">MRPGTRNLITDVEGLRVGNAHDAALKSGTTVLTSDRPFAAGVHVMGGAPGTRETDALAPDKLVSQVDALVLSGGSAYGLAACDGVMAGLAAGGRGFAVGDVRVPIVPGAIVFDLLNGGDKRWDANPYPGLGLAAHAAASADFAIGSAGAGTGATTALLKGGLGSASAVLENGLTVGALVVVNALGSATIGDTNRFWAAPWELNGEFGGLGMPATFPAMQEPQPMKRQAEATTIAVVATDAALDKAALTRLATVAHDGLARALVPSHTPFDGDLVFAVSTGEKPLPDPGAGTFGLGHAAATALARAVARAVYAATPAPGDLQPCWSDTRRD</sequence>
<dbReference type="PANTHER" id="PTHR36512">
    <property type="entry name" value="D-AMINOPEPTIDASE"/>
    <property type="match status" value="1"/>
</dbReference>
<organism evidence="2 3">
    <name type="scientific">Paracoccus maritimus</name>
    <dbReference type="NCBI Taxonomy" id="2933292"/>
    <lineage>
        <taxon>Bacteria</taxon>
        <taxon>Pseudomonadati</taxon>
        <taxon>Pseudomonadota</taxon>
        <taxon>Alphaproteobacteria</taxon>
        <taxon>Rhodobacterales</taxon>
        <taxon>Paracoccaceae</taxon>
        <taxon>Paracoccus</taxon>
    </lineage>
</organism>
<comment type="caution">
    <text evidence="2">The sequence shown here is derived from an EMBL/GenBank/DDBJ whole genome shotgun (WGS) entry which is preliminary data.</text>
</comment>
<dbReference type="Gene3D" id="3.60.70.12">
    <property type="entry name" value="L-amino peptidase D-ALA esterase/amidase"/>
    <property type="match status" value="1"/>
</dbReference>
<reference evidence="2 3" key="1">
    <citation type="submission" date="2022-04" db="EMBL/GenBank/DDBJ databases">
        <title>Paracoccus sp. YLB-12 draft genome sequence.</title>
        <authorList>
            <person name="Yu L."/>
        </authorList>
    </citation>
    <scope>NUCLEOTIDE SEQUENCE [LARGE SCALE GENOMIC DNA]</scope>
    <source>
        <strain evidence="2 3">YLB-12</strain>
    </source>
</reference>
<evidence type="ECO:0000256" key="1">
    <source>
        <dbReference type="ARBA" id="ARBA00007068"/>
    </source>
</evidence>
<dbReference type="CDD" id="cd02252">
    <property type="entry name" value="nylC_like"/>
    <property type="match status" value="1"/>
</dbReference>
<dbReference type="Proteomes" id="UP001320702">
    <property type="component" value="Unassembled WGS sequence"/>
</dbReference>
<dbReference type="InterPro" id="IPR005321">
    <property type="entry name" value="Peptidase_S58_DmpA"/>
</dbReference>
<dbReference type="RefSeq" id="WP_260277806.1">
    <property type="nucleotide sequence ID" value="NZ_JANAVZ010000007.1"/>
</dbReference>
<evidence type="ECO:0000313" key="3">
    <source>
        <dbReference type="Proteomes" id="UP001320702"/>
    </source>
</evidence>
<accession>A0ABT2KBL1</accession>
<dbReference type="SUPFAM" id="SSF56266">
    <property type="entry name" value="DmpA/ArgJ-like"/>
    <property type="match status" value="1"/>
</dbReference>
<keyword evidence="3" id="KW-1185">Reference proteome</keyword>
<gene>
    <name evidence="2" type="ORF">MU516_13740</name>
</gene>